<sequence>MTTDRHAEERALLHTHPSAIEAIAADFPGWEISRERDGARHGAWQAFRDGVALTASSPAGLLVRLEAQELARLQAAHGTRWKVWRTPRYWMATALIDDVEPTLMENTADALEARMSNPRGWGNQARKDGKR</sequence>
<dbReference type="RefSeq" id="WP_184285845.1">
    <property type="nucleotide sequence ID" value="NZ_JACHJO010000001.1"/>
</dbReference>
<gene>
    <name evidence="1" type="ORF">FHS13_000178</name>
</gene>
<protein>
    <submittedName>
        <fullName evidence="1">Uncharacterized protein</fullName>
    </submittedName>
</protein>
<organism evidence="1 2">
    <name type="scientific">Nocardiopsis algeriensis</name>
    <dbReference type="NCBI Taxonomy" id="1478215"/>
    <lineage>
        <taxon>Bacteria</taxon>
        <taxon>Bacillati</taxon>
        <taxon>Actinomycetota</taxon>
        <taxon>Actinomycetes</taxon>
        <taxon>Streptosporangiales</taxon>
        <taxon>Nocardiopsidaceae</taxon>
        <taxon>Nocardiopsis</taxon>
    </lineage>
</organism>
<dbReference type="Proteomes" id="UP000536604">
    <property type="component" value="Unassembled WGS sequence"/>
</dbReference>
<dbReference type="AlphaFoldDB" id="A0A841IJF7"/>
<reference evidence="1 2" key="1">
    <citation type="submission" date="2020-08" db="EMBL/GenBank/DDBJ databases">
        <title>Genomic Encyclopedia of Type Strains, Phase III (KMG-III): the genomes of soil and plant-associated and newly described type strains.</title>
        <authorList>
            <person name="Whitman W."/>
        </authorList>
    </citation>
    <scope>NUCLEOTIDE SEQUENCE [LARGE SCALE GENOMIC DNA]</scope>
    <source>
        <strain evidence="1 2">CECT 8712</strain>
    </source>
</reference>
<name>A0A841IJF7_9ACTN</name>
<proteinExistence type="predicted"/>
<comment type="caution">
    <text evidence="1">The sequence shown here is derived from an EMBL/GenBank/DDBJ whole genome shotgun (WGS) entry which is preliminary data.</text>
</comment>
<accession>A0A841IJF7</accession>
<keyword evidence="2" id="KW-1185">Reference proteome</keyword>
<evidence type="ECO:0000313" key="2">
    <source>
        <dbReference type="Proteomes" id="UP000536604"/>
    </source>
</evidence>
<evidence type="ECO:0000313" key="1">
    <source>
        <dbReference type="EMBL" id="MBB6118250.1"/>
    </source>
</evidence>
<dbReference type="EMBL" id="JACHJO010000001">
    <property type="protein sequence ID" value="MBB6118250.1"/>
    <property type="molecule type" value="Genomic_DNA"/>
</dbReference>